<keyword evidence="1" id="KW-1133">Transmembrane helix</keyword>
<dbReference type="HOGENOM" id="CLU_050192_2_2_10"/>
<reference evidence="5" key="1">
    <citation type="submission" date="2009-07" db="EMBL/GenBank/DDBJ databases">
        <title>Complete genome sequence of Zobellia galactanivorans Dsij.</title>
        <authorList>
            <consortium name="Genoscope - CEA"/>
        </authorList>
    </citation>
    <scope>NUCLEOTIDE SEQUENCE [LARGE SCALE GENOMIC DNA]</scope>
    <source>
        <strain evidence="5">DSM 12802 / CCUG 47099 / CIP 106680 / NCIMB 13871 / Dsij</strain>
    </source>
</reference>
<dbReference type="AlphaFoldDB" id="G0L165"/>
<dbReference type="STRING" id="63186.ZOBELLIA_3529"/>
<dbReference type="PANTHER" id="PTHR30273:SF2">
    <property type="entry name" value="PROTEIN FECR"/>
    <property type="match status" value="1"/>
</dbReference>
<keyword evidence="1" id="KW-0812">Transmembrane</keyword>
<protein>
    <submittedName>
        <fullName evidence="4">Anti-sigma factor</fullName>
    </submittedName>
</protein>
<dbReference type="Pfam" id="PF16344">
    <property type="entry name" value="FecR_C"/>
    <property type="match status" value="1"/>
</dbReference>
<dbReference type="Gene3D" id="3.55.50.30">
    <property type="match status" value="1"/>
</dbReference>
<dbReference type="EMBL" id="FP476056">
    <property type="protein sequence ID" value="CAZ97667.1"/>
    <property type="molecule type" value="Genomic_DNA"/>
</dbReference>
<dbReference type="Proteomes" id="UP000008898">
    <property type="component" value="Chromosome"/>
</dbReference>
<dbReference type="InterPro" id="IPR006860">
    <property type="entry name" value="FecR"/>
</dbReference>
<evidence type="ECO:0000256" key="1">
    <source>
        <dbReference type="SAM" id="Phobius"/>
    </source>
</evidence>
<accession>G0L165</accession>
<dbReference type="PATRIC" id="fig|63186.3.peg.3446"/>
<name>G0L165_ZOBGA</name>
<dbReference type="InterPro" id="IPR012373">
    <property type="entry name" value="Ferrdict_sens_TM"/>
</dbReference>
<evidence type="ECO:0000313" key="5">
    <source>
        <dbReference type="Proteomes" id="UP000008898"/>
    </source>
</evidence>
<dbReference type="PIRSF" id="PIRSF018266">
    <property type="entry name" value="FecR"/>
    <property type="match status" value="1"/>
</dbReference>
<feature type="domain" description="Protein FecR C-terminal" evidence="3">
    <location>
        <begin position="271"/>
        <end position="329"/>
    </location>
</feature>
<reference evidence="4 5" key="2">
    <citation type="journal article" date="2012" name="Environ. Microbiol.">
        <title>Characterization of the first alginolytic operons in a marine bacterium: from their emergence in marine Flavobacteriia to their independent transfers to marine Proteobacteria and human gut Bacteroides.</title>
        <authorList>
            <person name="Thomas F."/>
            <person name="Barbeyron T."/>
            <person name="Tonon T."/>
            <person name="Genicot S."/>
            <person name="Czjzek M."/>
            <person name="Michel G."/>
        </authorList>
    </citation>
    <scope>NUCLEOTIDE SEQUENCE [LARGE SCALE GENOMIC DNA]</scope>
    <source>
        <strain evidence="5">DSM 12802 / CCUG 47099 / CIP 106680 / NCIMB 13871 / Dsij</strain>
    </source>
</reference>
<evidence type="ECO:0000259" key="2">
    <source>
        <dbReference type="Pfam" id="PF04773"/>
    </source>
</evidence>
<evidence type="ECO:0000313" key="4">
    <source>
        <dbReference type="EMBL" id="CAZ97667.1"/>
    </source>
</evidence>
<gene>
    <name evidence="4" type="ordered locus">zobellia_3529</name>
</gene>
<dbReference type="GO" id="GO:0016989">
    <property type="term" value="F:sigma factor antagonist activity"/>
    <property type="evidence" value="ECO:0007669"/>
    <property type="project" value="TreeGrafter"/>
</dbReference>
<evidence type="ECO:0000259" key="3">
    <source>
        <dbReference type="Pfam" id="PF16344"/>
    </source>
</evidence>
<dbReference type="PANTHER" id="PTHR30273">
    <property type="entry name" value="PERIPLASMIC SIGNAL SENSOR AND SIGMA FACTOR ACTIVATOR FECR-RELATED"/>
    <property type="match status" value="1"/>
</dbReference>
<sequence>MKLVKNKEILKIISKSFDKKLTASEQEVLNHWLSSSDDNKAKYEGYRYLWEQAETLVSHDDIDVEAALLKTKAQIGDFKKKRFLQPAFVKIAASVALLLSIGLGSGYLLSDYGFGKENTITGFQQVEAMHGTNTKLLLDDGTSVWLNSGSTLRFPVSFGNEDERRVVLTGEAFFDVEKNMDKPFIVQTSDVDVRVHGTSFNVSAYTEDKSITVALVEGKVTLEKEQEGEVRQLAELKPDQVVMLDKESRSIVPVTDMKMKQFTGWKDGLVVFYGDSITTVAQRLGKWYNVEVDVEKALGDYRFTATIQNESLEQVLDLLSMSSPMTYKIIPAKLNEDKTFSQRKVILTTKKRR</sequence>
<feature type="transmembrane region" description="Helical" evidence="1">
    <location>
        <begin position="87"/>
        <end position="109"/>
    </location>
</feature>
<dbReference type="Pfam" id="PF04773">
    <property type="entry name" value="FecR"/>
    <property type="match status" value="1"/>
</dbReference>
<keyword evidence="1" id="KW-0472">Membrane</keyword>
<dbReference type="Gene3D" id="2.60.120.1440">
    <property type="match status" value="1"/>
</dbReference>
<keyword evidence="5" id="KW-1185">Reference proteome</keyword>
<organism evidence="4 5">
    <name type="scientific">Zobellia galactanivorans (strain DSM 12802 / CCUG 47099 / CIP 106680 / NCIMB 13871 / Dsij)</name>
    <dbReference type="NCBI Taxonomy" id="63186"/>
    <lineage>
        <taxon>Bacteria</taxon>
        <taxon>Pseudomonadati</taxon>
        <taxon>Bacteroidota</taxon>
        <taxon>Flavobacteriia</taxon>
        <taxon>Flavobacteriales</taxon>
        <taxon>Flavobacteriaceae</taxon>
        <taxon>Zobellia</taxon>
    </lineage>
</organism>
<dbReference type="KEGG" id="zga:ZOBELLIA_3529"/>
<proteinExistence type="predicted"/>
<dbReference type="InterPro" id="IPR032508">
    <property type="entry name" value="FecR_C"/>
</dbReference>
<feature type="domain" description="FecR protein" evidence="2">
    <location>
        <begin position="130"/>
        <end position="220"/>
    </location>
</feature>